<dbReference type="GO" id="GO:0016887">
    <property type="term" value="F:ATP hydrolysis activity"/>
    <property type="evidence" value="ECO:0007669"/>
    <property type="project" value="TreeGrafter"/>
</dbReference>
<evidence type="ECO:0000256" key="3">
    <source>
        <dbReference type="ARBA" id="ARBA00022840"/>
    </source>
</evidence>
<dbReference type="InterPro" id="IPR007831">
    <property type="entry name" value="T2SS_GspE_N"/>
</dbReference>
<dbReference type="SUPFAM" id="SSF52540">
    <property type="entry name" value="P-loop containing nucleoside triphosphate hydrolases"/>
    <property type="match status" value="1"/>
</dbReference>
<proteinExistence type="inferred from homology"/>
<dbReference type="SMART" id="SM00382">
    <property type="entry name" value="AAA"/>
    <property type="match status" value="1"/>
</dbReference>
<gene>
    <name evidence="5" type="ORF">DXD91_06295</name>
</gene>
<dbReference type="InterPro" id="IPR001482">
    <property type="entry name" value="T2SS/T4SS_dom"/>
</dbReference>
<keyword evidence="2" id="KW-0547">Nucleotide-binding</keyword>
<dbReference type="Gene3D" id="3.30.300.160">
    <property type="entry name" value="Type II secretion system, protein E, N-terminal domain"/>
    <property type="match status" value="1"/>
</dbReference>
<dbReference type="GO" id="GO:0005886">
    <property type="term" value="C:plasma membrane"/>
    <property type="evidence" value="ECO:0007669"/>
    <property type="project" value="TreeGrafter"/>
</dbReference>
<dbReference type="Gene3D" id="3.30.450.90">
    <property type="match status" value="1"/>
</dbReference>
<evidence type="ECO:0000256" key="1">
    <source>
        <dbReference type="ARBA" id="ARBA00006611"/>
    </source>
</evidence>
<dbReference type="PROSITE" id="PS00662">
    <property type="entry name" value="T2SP_E"/>
    <property type="match status" value="1"/>
</dbReference>
<dbReference type="GO" id="GO:0005524">
    <property type="term" value="F:ATP binding"/>
    <property type="evidence" value="ECO:0007669"/>
    <property type="project" value="UniProtKB-KW"/>
</dbReference>
<evidence type="ECO:0000259" key="4">
    <source>
        <dbReference type="PROSITE" id="PS00662"/>
    </source>
</evidence>
<dbReference type="Proteomes" id="UP000262524">
    <property type="component" value="Unassembled WGS sequence"/>
</dbReference>
<dbReference type="CDD" id="cd01129">
    <property type="entry name" value="PulE-GspE-like"/>
    <property type="match status" value="1"/>
</dbReference>
<dbReference type="RefSeq" id="WP_117982391.1">
    <property type="nucleotide sequence ID" value="NZ_JBGLCY010000004.1"/>
</dbReference>
<dbReference type="AlphaFoldDB" id="A0A374NQU8"/>
<dbReference type="FunFam" id="3.40.50.300:FF:000398">
    <property type="entry name" value="Type IV pilus assembly ATPase PilB"/>
    <property type="match status" value="1"/>
</dbReference>
<dbReference type="Pfam" id="PF05157">
    <property type="entry name" value="MshEN"/>
    <property type="match status" value="1"/>
</dbReference>
<dbReference type="InterPro" id="IPR027417">
    <property type="entry name" value="P-loop_NTPase"/>
</dbReference>
<comment type="similarity">
    <text evidence="1">Belongs to the GSP E family.</text>
</comment>
<name>A0A374NQU8_9FIRM</name>
<dbReference type="PANTHER" id="PTHR30258:SF1">
    <property type="entry name" value="PROTEIN TRANSPORT PROTEIN HOFB HOMOLOG"/>
    <property type="match status" value="1"/>
</dbReference>
<comment type="caution">
    <text evidence="5">The sequence shown here is derived from an EMBL/GenBank/DDBJ whole genome shotgun (WGS) entry which is preliminary data.</text>
</comment>
<dbReference type="Gene3D" id="3.40.50.300">
    <property type="entry name" value="P-loop containing nucleotide triphosphate hydrolases"/>
    <property type="match status" value="1"/>
</dbReference>
<dbReference type="InterPro" id="IPR037257">
    <property type="entry name" value="T2SS_E_N_sf"/>
</dbReference>
<dbReference type="PANTHER" id="PTHR30258">
    <property type="entry name" value="TYPE II SECRETION SYSTEM PROTEIN GSPE-RELATED"/>
    <property type="match status" value="1"/>
</dbReference>
<evidence type="ECO:0000313" key="6">
    <source>
        <dbReference type="Proteomes" id="UP000262524"/>
    </source>
</evidence>
<evidence type="ECO:0000256" key="2">
    <source>
        <dbReference type="ARBA" id="ARBA00022741"/>
    </source>
</evidence>
<organism evidence="5 6">
    <name type="scientific">Anaerobutyricum hallii</name>
    <dbReference type="NCBI Taxonomy" id="39488"/>
    <lineage>
        <taxon>Bacteria</taxon>
        <taxon>Bacillati</taxon>
        <taxon>Bacillota</taxon>
        <taxon>Clostridia</taxon>
        <taxon>Lachnospirales</taxon>
        <taxon>Lachnospiraceae</taxon>
        <taxon>Anaerobutyricum</taxon>
    </lineage>
</organism>
<sequence>MALRRRNRLRLGDLLIQQNVLTQEQLQEALRLQKGTHKKIGEILVEEGFITEEMITRALEAQMGLKTVQLRGLTVPKEIKDLVDVKLLKKYTVFPFELDPYNANILYLAMVDPLDIEAIDDIAIVTNMQIEPYIATRREVKSAIDRNYGAAETIDAVNRFTRERAQLRGNVAAAADDSEINDAPIVQLVRSILEQAVRQRASDIHIEALENKVRVRYRIDGALCSKMEYDNSLLPAISTRIKIMGGMDIAEKRKPQDGRISMMVDGQEYDIRISSVPTVYGEKLVLRVSSKVNLTKDKKELGLAPDELERFEHMMSHPHGIIFVTGPTGSGKSTTLYTALSELNSEEVNIVTVEDPVEAALEGINQIQVNNKVNLTFAAALRSILRQDPDIIMIGEIRDSETASIAVQASITGHLVVSTLHTNSATGTLDRMVDMGVERYLLADSVVGVIAQRLVRKLCPHCRKKRLATLEEKKMMRIPEEQDVEIYEPGGCNLCNNTGYYGRKGIFEIMEVNEELRRLIAEGKGSKQLIDAARRNGMHTLRENGIRDVLEGITSIEEMQKASYE</sequence>
<evidence type="ECO:0000313" key="5">
    <source>
        <dbReference type="EMBL" id="RGI89053.1"/>
    </source>
</evidence>
<dbReference type="SUPFAM" id="SSF160246">
    <property type="entry name" value="EspE N-terminal domain-like"/>
    <property type="match status" value="1"/>
</dbReference>
<dbReference type="EMBL" id="QSOE01000030">
    <property type="protein sequence ID" value="RGI89053.1"/>
    <property type="molecule type" value="Genomic_DNA"/>
</dbReference>
<accession>A0A374NQU8</accession>
<keyword evidence="3" id="KW-0067">ATP-binding</keyword>
<dbReference type="InterPro" id="IPR003593">
    <property type="entry name" value="AAA+_ATPase"/>
</dbReference>
<protein>
    <submittedName>
        <fullName evidence="5">Type II/IV secretion system protein</fullName>
    </submittedName>
</protein>
<feature type="domain" description="Bacterial type II secretion system protein E" evidence="4">
    <location>
        <begin position="385"/>
        <end position="399"/>
    </location>
</feature>
<dbReference type="Pfam" id="PF00437">
    <property type="entry name" value="T2SSE"/>
    <property type="match status" value="1"/>
</dbReference>
<reference evidence="5 6" key="1">
    <citation type="submission" date="2018-08" db="EMBL/GenBank/DDBJ databases">
        <title>A genome reference for cultivated species of the human gut microbiota.</title>
        <authorList>
            <person name="Zou Y."/>
            <person name="Xue W."/>
            <person name="Luo G."/>
        </authorList>
    </citation>
    <scope>NUCLEOTIDE SEQUENCE [LARGE SCALE GENOMIC DNA]</scope>
    <source>
        <strain evidence="5 6">TM10-1AC</strain>
    </source>
</reference>